<reference evidence="4 5" key="1">
    <citation type="submission" date="2017-10" db="EMBL/GenBank/DDBJ databases">
        <title>Sequencing the genomes of 1000 actinobacteria strains.</title>
        <authorList>
            <person name="Klenk H.-P."/>
        </authorList>
    </citation>
    <scope>NUCLEOTIDE SEQUENCE [LARGE SCALE GENOMIC DNA]</scope>
    <source>
        <strain evidence="4 5">DSM 18966</strain>
    </source>
</reference>
<evidence type="ECO:0000259" key="3">
    <source>
        <dbReference type="PROSITE" id="PS50110"/>
    </source>
</evidence>
<keyword evidence="5" id="KW-1185">Reference proteome</keyword>
<dbReference type="Gene3D" id="3.40.50.2300">
    <property type="match status" value="1"/>
</dbReference>
<dbReference type="AlphaFoldDB" id="A0A2A9E8J0"/>
<protein>
    <submittedName>
        <fullName evidence="4">Response regulator receiver domain-containing protein</fullName>
    </submittedName>
</protein>
<proteinExistence type="predicted"/>
<dbReference type="PANTHER" id="PTHR44591:SF3">
    <property type="entry name" value="RESPONSE REGULATORY DOMAIN-CONTAINING PROTEIN"/>
    <property type="match status" value="1"/>
</dbReference>
<evidence type="ECO:0000256" key="2">
    <source>
        <dbReference type="PROSITE-ProRule" id="PRU00169"/>
    </source>
</evidence>
<dbReference type="OrthoDB" id="3197131at2"/>
<dbReference type="InterPro" id="IPR001789">
    <property type="entry name" value="Sig_transdc_resp-reg_receiver"/>
</dbReference>
<name>A0A2A9E8J0_9MICO</name>
<dbReference type="PANTHER" id="PTHR44591">
    <property type="entry name" value="STRESS RESPONSE REGULATOR PROTEIN 1"/>
    <property type="match status" value="1"/>
</dbReference>
<comment type="caution">
    <text evidence="4">The sequence shown here is derived from an EMBL/GenBank/DDBJ whole genome shotgun (WGS) entry which is preliminary data.</text>
</comment>
<dbReference type="RefSeq" id="WP_098456082.1">
    <property type="nucleotide sequence ID" value="NZ_PDJG01000001.1"/>
</dbReference>
<feature type="modified residue" description="4-aspartylphosphate" evidence="2">
    <location>
        <position position="71"/>
    </location>
</feature>
<sequence length="165" mass="17443">MNQHTNTPPADHAGVYHLVAPIAVVVEDDADIRALIETILVRAGMQVHTASTAAEGIALTSRIIPDVVTIDIGLPDADGLDVAAFLRDLTPTRDIPILMISANANAIDMERARSRGAEAYLSKPFRPRELRDRVLSLLAVAAAPLPKKFSAAQCPSECVTGAAAS</sequence>
<feature type="domain" description="Response regulatory" evidence="3">
    <location>
        <begin position="22"/>
        <end position="138"/>
    </location>
</feature>
<dbReference type="Proteomes" id="UP000225548">
    <property type="component" value="Unassembled WGS sequence"/>
</dbReference>
<accession>A0A2A9E8J0</accession>
<dbReference type="EMBL" id="PDJG01000001">
    <property type="protein sequence ID" value="PFG35153.1"/>
    <property type="molecule type" value="Genomic_DNA"/>
</dbReference>
<dbReference type="GO" id="GO:0000160">
    <property type="term" value="P:phosphorelay signal transduction system"/>
    <property type="evidence" value="ECO:0007669"/>
    <property type="project" value="InterPro"/>
</dbReference>
<evidence type="ECO:0000256" key="1">
    <source>
        <dbReference type="ARBA" id="ARBA00022553"/>
    </source>
</evidence>
<evidence type="ECO:0000313" key="4">
    <source>
        <dbReference type="EMBL" id="PFG35153.1"/>
    </source>
</evidence>
<dbReference type="SMART" id="SM00448">
    <property type="entry name" value="REC"/>
    <property type="match status" value="1"/>
</dbReference>
<dbReference type="PROSITE" id="PS50110">
    <property type="entry name" value="RESPONSE_REGULATORY"/>
    <property type="match status" value="1"/>
</dbReference>
<evidence type="ECO:0000313" key="5">
    <source>
        <dbReference type="Proteomes" id="UP000225548"/>
    </source>
</evidence>
<dbReference type="CDD" id="cd00156">
    <property type="entry name" value="REC"/>
    <property type="match status" value="1"/>
</dbReference>
<organism evidence="4 5">
    <name type="scientific">Sanguibacter antarcticus</name>
    <dbReference type="NCBI Taxonomy" id="372484"/>
    <lineage>
        <taxon>Bacteria</taxon>
        <taxon>Bacillati</taxon>
        <taxon>Actinomycetota</taxon>
        <taxon>Actinomycetes</taxon>
        <taxon>Micrococcales</taxon>
        <taxon>Sanguibacteraceae</taxon>
        <taxon>Sanguibacter</taxon>
    </lineage>
</organism>
<gene>
    <name evidence="4" type="ORF">ATL42_3091</name>
</gene>
<dbReference type="InterPro" id="IPR050595">
    <property type="entry name" value="Bact_response_regulator"/>
</dbReference>
<dbReference type="Pfam" id="PF00072">
    <property type="entry name" value="Response_reg"/>
    <property type="match status" value="1"/>
</dbReference>
<dbReference type="SUPFAM" id="SSF52172">
    <property type="entry name" value="CheY-like"/>
    <property type="match status" value="1"/>
</dbReference>
<dbReference type="InterPro" id="IPR011006">
    <property type="entry name" value="CheY-like_superfamily"/>
</dbReference>
<keyword evidence="1 2" id="KW-0597">Phosphoprotein</keyword>